<feature type="compositionally biased region" description="Basic and acidic residues" evidence="4">
    <location>
        <begin position="159"/>
        <end position="168"/>
    </location>
</feature>
<reference evidence="5" key="2">
    <citation type="journal article" date="2008" name="Genome Biol.">
        <title>Improved genome assembly and evidence-based global gene model set for the chordate Ciona intestinalis: new insight into intron and operon populations.</title>
        <authorList>
            <person name="Satou Y."/>
            <person name="Mineta K."/>
            <person name="Ogasawara M."/>
            <person name="Sasakura Y."/>
            <person name="Shoguchi E."/>
            <person name="Ueno K."/>
            <person name="Yamada L."/>
            <person name="Matsumoto J."/>
            <person name="Wasserscheid J."/>
            <person name="Dewar K."/>
            <person name="Wiley G.B."/>
            <person name="Macmil S.L."/>
            <person name="Roe B.A."/>
            <person name="Zeller R.W."/>
            <person name="Hastings K.E."/>
            <person name="Lemaire P."/>
            <person name="Lindquist E."/>
            <person name="Endo T."/>
            <person name="Hotta K."/>
            <person name="Inaba K."/>
        </authorList>
    </citation>
    <scope>NUCLEOTIDE SEQUENCE [LARGE SCALE GENOMIC DNA]</scope>
    <source>
        <strain evidence="5">wild type</strain>
    </source>
</reference>
<organism evidence="5 6">
    <name type="scientific">Ciona intestinalis</name>
    <name type="common">Transparent sea squirt</name>
    <name type="synonym">Ascidia intestinalis</name>
    <dbReference type="NCBI Taxonomy" id="7719"/>
    <lineage>
        <taxon>Eukaryota</taxon>
        <taxon>Metazoa</taxon>
        <taxon>Chordata</taxon>
        <taxon>Tunicata</taxon>
        <taxon>Ascidiacea</taxon>
        <taxon>Phlebobranchia</taxon>
        <taxon>Cionidae</taxon>
        <taxon>Ciona</taxon>
    </lineage>
</organism>
<dbReference type="GO" id="GO:0044782">
    <property type="term" value="P:cilium organization"/>
    <property type="evidence" value="ECO:0000318"/>
    <property type="project" value="GO_Central"/>
</dbReference>
<dbReference type="GO" id="GO:0005856">
    <property type="term" value="C:cytoskeleton"/>
    <property type="evidence" value="ECO:0007669"/>
    <property type="project" value="UniProtKB-ARBA"/>
</dbReference>
<keyword evidence="2 3" id="KW-0175">Coiled coil</keyword>
<dbReference type="Pfam" id="PF10595">
    <property type="entry name" value="FAM161A_B"/>
    <property type="match status" value="1"/>
</dbReference>
<evidence type="ECO:0000256" key="1">
    <source>
        <dbReference type="ARBA" id="ARBA00006663"/>
    </source>
</evidence>
<dbReference type="PANTHER" id="PTHR21501">
    <property type="entry name" value="PROTEIN FAM-161"/>
    <property type="match status" value="1"/>
</dbReference>
<evidence type="ECO:0000313" key="5">
    <source>
        <dbReference type="Ensembl" id="ENSCINP00000031983.1"/>
    </source>
</evidence>
<evidence type="ECO:0000256" key="2">
    <source>
        <dbReference type="ARBA" id="ARBA00023054"/>
    </source>
</evidence>
<keyword evidence="6" id="KW-1185">Reference proteome</keyword>
<dbReference type="InterPro" id="IPR019579">
    <property type="entry name" value="FAM161A/B"/>
</dbReference>
<dbReference type="PANTHER" id="PTHR21501:SF1">
    <property type="entry name" value="PROTEIN FAM-161"/>
    <property type="match status" value="1"/>
</dbReference>
<dbReference type="AlphaFoldDB" id="H2XQP9"/>
<accession>H2XQP9</accession>
<feature type="region of interest" description="Disordered" evidence="4">
    <location>
        <begin position="159"/>
        <end position="185"/>
    </location>
</feature>
<dbReference type="STRING" id="7719.ENSCINP00000031983"/>
<reference evidence="6" key="1">
    <citation type="journal article" date="2002" name="Science">
        <title>The draft genome of Ciona intestinalis: insights into chordate and vertebrate origins.</title>
        <authorList>
            <person name="Dehal P."/>
            <person name="Satou Y."/>
            <person name="Campbell R.K."/>
            <person name="Chapman J."/>
            <person name="Degnan B."/>
            <person name="De Tomaso A."/>
            <person name="Davidson B."/>
            <person name="Di Gregorio A."/>
            <person name="Gelpke M."/>
            <person name="Goodstein D.M."/>
            <person name="Harafuji N."/>
            <person name="Hastings K.E."/>
            <person name="Ho I."/>
            <person name="Hotta K."/>
            <person name="Huang W."/>
            <person name="Kawashima T."/>
            <person name="Lemaire P."/>
            <person name="Martinez D."/>
            <person name="Meinertzhagen I.A."/>
            <person name="Necula S."/>
            <person name="Nonaka M."/>
            <person name="Putnam N."/>
            <person name="Rash S."/>
            <person name="Saiga H."/>
            <person name="Satake M."/>
            <person name="Terry A."/>
            <person name="Yamada L."/>
            <person name="Wang H.G."/>
            <person name="Awazu S."/>
            <person name="Azumi K."/>
            <person name="Boore J."/>
            <person name="Branno M."/>
            <person name="Chin-Bow S."/>
            <person name="DeSantis R."/>
            <person name="Doyle S."/>
            <person name="Francino P."/>
            <person name="Keys D.N."/>
            <person name="Haga S."/>
            <person name="Hayashi H."/>
            <person name="Hino K."/>
            <person name="Imai K.S."/>
            <person name="Inaba K."/>
            <person name="Kano S."/>
            <person name="Kobayashi K."/>
            <person name="Kobayashi M."/>
            <person name="Lee B.I."/>
            <person name="Makabe K.W."/>
            <person name="Manohar C."/>
            <person name="Matassi G."/>
            <person name="Medina M."/>
            <person name="Mochizuki Y."/>
            <person name="Mount S."/>
            <person name="Morishita T."/>
            <person name="Miura S."/>
            <person name="Nakayama A."/>
            <person name="Nishizaka S."/>
            <person name="Nomoto H."/>
            <person name="Ohta F."/>
            <person name="Oishi K."/>
            <person name="Rigoutsos I."/>
            <person name="Sano M."/>
            <person name="Sasaki A."/>
            <person name="Sasakura Y."/>
            <person name="Shoguchi E."/>
            <person name="Shin-i T."/>
            <person name="Spagnuolo A."/>
            <person name="Stainier D."/>
            <person name="Suzuki M.M."/>
            <person name="Tassy O."/>
            <person name="Takatori N."/>
            <person name="Tokuoka M."/>
            <person name="Yagi K."/>
            <person name="Yoshizaki F."/>
            <person name="Wada S."/>
            <person name="Zhang C."/>
            <person name="Hyatt P.D."/>
            <person name="Larimer F."/>
            <person name="Detter C."/>
            <person name="Doggett N."/>
            <person name="Glavina T."/>
            <person name="Hawkins T."/>
            <person name="Richardson P."/>
            <person name="Lucas S."/>
            <person name="Kohara Y."/>
            <person name="Levine M."/>
            <person name="Satoh N."/>
            <person name="Rokhsar D.S."/>
        </authorList>
    </citation>
    <scope>NUCLEOTIDE SEQUENCE [LARGE SCALE GENOMIC DNA]</scope>
</reference>
<sequence length="502" mass="59863">FDVNRHTLTADFYKRLEDLKVEHGKTMELLSQLYTNRKNNSMIHENSDQENGLLIPGYKAKEVRFRQEMREKEDREKSNSDLSSSEENEGDHMNDHADDVVHSMWEQFSLHDYMRKNRDNLRPAKSKEKARPKSAPAKKTEWSPVITIPKPFNMTIREEQKKEKDHTRNCSSSMEVSLREREKEENIEREMSMRVRAREPPAHIYLPLYDEIVERREQRQRFNKENSIATLMALQKPFTFAERDEKKKQEQFEAEKKKLRKIKKLAMFEASGVPYSVHDVSVSERLKEEELYRKIKIKMRSEDTYRKSALPPRMQAHEMMALQRRSKWQEDVDQQTACSFQPKTHEMPDFDALHKREEIEAFNRKMEVETTSVKPFNLRTDVRSKKKDEEFDPQKSLTEPKWSTPRFKATKPLVQSEINDQNSEHVHTIPARMTDSTRRRLELMKQSLQQAERDLEFLEDVKNRVNERPLLFEQHNQKMAKAQAEKRYREILETSGISDDFV</sequence>
<dbReference type="OMA" id="EVTECQR"/>
<proteinExistence type="inferred from homology"/>
<feature type="compositionally biased region" description="Basic and acidic residues" evidence="4">
    <location>
        <begin position="66"/>
        <end position="79"/>
    </location>
</feature>
<feature type="coiled-coil region" evidence="3">
    <location>
        <begin position="434"/>
        <end position="468"/>
    </location>
</feature>
<reference evidence="5" key="3">
    <citation type="submission" date="2025-08" db="UniProtKB">
        <authorList>
            <consortium name="Ensembl"/>
        </authorList>
    </citation>
    <scope>IDENTIFICATION</scope>
</reference>
<evidence type="ECO:0000313" key="6">
    <source>
        <dbReference type="Proteomes" id="UP000008144"/>
    </source>
</evidence>
<reference evidence="5" key="4">
    <citation type="submission" date="2025-09" db="UniProtKB">
        <authorList>
            <consortium name="Ensembl"/>
        </authorList>
    </citation>
    <scope>IDENTIFICATION</scope>
</reference>
<comment type="similarity">
    <text evidence="1">Belongs to the FAM161 family.</text>
</comment>
<feature type="region of interest" description="Disordered" evidence="4">
    <location>
        <begin position="66"/>
        <end position="95"/>
    </location>
</feature>
<feature type="compositionally biased region" description="Basic and acidic residues" evidence="4">
    <location>
        <begin position="119"/>
        <end position="131"/>
    </location>
</feature>
<evidence type="ECO:0000256" key="3">
    <source>
        <dbReference type="SAM" id="Coils"/>
    </source>
</evidence>
<dbReference type="GeneTree" id="ENSGT00940000174752"/>
<feature type="region of interest" description="Disordered" evidence="4">
    <location>
        <begin position="119"/>
        <end position="142"/>
    </location>
</feature>
<dbReference type="Ensembl" id="ENSCINT00000034556.1">
    <property type="protein sequence ID" value="ENSCINP00000031983.1"/>
    <property type="gene ID" value="ENSCING00000020616.1"/>
</dbReference>
<dbReference type="Proteomes" id="UP000008144">
    <property type="component" value="Chromosome 11"/>
</dbReference>
<dbReference type="HOGENOM" id="CLU_010955_0_1_1"/>
<feature type="region of interest" description="Disordered" evidence="4">
    <location>
        <begin position="383"/>
        <end position="402"/>
    </location>
</feature>
<dbReference type="EMBL" id="EAAA01000762">
    <property type="status" value="NOT_ANNOTATED_CDS"/>
    <property type="molecule type" value="Genomic_DNA"/>
</dbReference>
<name>H2XQP9_CIOIN</name>
<dbReference type="InParanoid" id="H2XQP9"/>
<feature type="compositionally biased region" description="Basic and acidic residues" evidence="4">
    <location>
        <begin position="383"/>
        <end position="393"/>
    </location>
</feature>
<evidence type="ECO:0008006" key="7">
    <source>
        <dbReference type="Google" id="ProtNLM"/>
    </source>
</evidence>
<protein>
    <recommendedName>
        <fullName evidence="7">FAM161 centrosomal protein A</fullName>
    </recommendedName>
</protein>
<evidence type="ECO:0000256" key="4">
    <source>
        <dbReference type="SAM" id="MobiDB-lite"/>
    </source>
</evidence>
<dbReference type="InterPro" id="IPR051655">
    <property type="entry name" value="FAM161"/>
</dbReference>